<proteinExistence type="predicted"/>
<name>A0AAE8Y0J7_9CAUD</name>
<dbReference type="Proteomes" id="UP000827814">
    <property type="component" value="Segment"/>
</dbReference>
<gene>
    <name evidence="1" type="ORF">HATV-2_gp15</name>
</gene>
<organism evidence="1 2">
    <name type="scientific">Haloarcula tailed virus 2</name>
    <dbReference type="NCBI Taxonomy" id="2877989"/>
    <lineage>
        <taxon>Viruses</taxon>
        <taxon>Duplodnaviria</taxon>
        <taxon>Heunggongvirae</taxon>
        <taxon>Uroviricota</taxon>
        <taxon>Caudoviricetes</taxon>
        <taxon>Thumleimavirales</taxon>
        <taxon>Soleiviridae</taxon>
        <taxon>Eilatmyovirus</taxon>
        <taxon>Eilatmyovirus salis</taxon>
        <taxon>Eilatmyovirus HATV2</taxon>
    </lineage>
</organism>
<evidence type="ECO:0000313" key="2">
    <source>
        <dbReference type="Proteomes" id="UP000827814"/>
    </source>
</evidence>
<evidence type="ECO:0000313" key="1">
    <source>
        <dbReference type="EMBL" id="UBF23166.1"/>
    </source>
</evidence>
<dbReference type="EMBL" id="MZ334525">
    <property type="protein sequence ID" value="UBF23166.1"/>
    <property type="molecule type" value="Genomic_DNA"/>
</dbReference>
<protein>
    <submittedName>
        <fullName evidence="1">Uncharacterized protein</fullName>
    </submittedName>
</protein>
<reference evidence="1" key="1">
    <citation type="submission" date="2021-05" db="EMBL/GenBank/DDBJ databases">
        <title>Diversity, taxonomy and evolution of archaeal viruses of the class Caudoviricetes.</title>
        <authorList>
            <person name="Liu Y."/>
            <person name="Demina T.A."/>
            <person name="Roux S."/>
            <person name="Aiewsakun P."/>
            <person name="Kazlauskas D."/>
            <person name="Simmonds P."/>
            <person name="Prangishvili D."/>
            <person name="Oksanen H.M."/>
            <person name="Krupovic M."/>
        </authorList>
    </citation>
    <scope>NUCLEOTIDE SEQUENCE</scope>
    <source>
        <strain evidence="1">HATV-2/44</strain>
    </source>
</reference>
<keyword evidence="2" id="KW-1185">Reference proteome</keyword>
<sequence>MVESFSITSDPELKTRVRSATDYNDDEDEGILDSDLDNIIKDAKSKVFLETGSKAWYTDDGLGFALIAYTCMRTKAQVENFAISSYTLGNETVNTRNATPEQSQQIQQWADDVRTGMNASELDGSTKPKMQNTSGYIGEDYVYDSYDGY</sequence>
<accession>A0AAE8Y0J7</accession>